<dbReference type="PANTHER" id="PTHR47521">
    <property type="entry name" value="SERPENTINE RECEPTOR, CLASS E (EPSILON)-RELATED"/>
    <property type="match status" value="1"/>
</dbReference>
<protein>
    <recommendedName>
        <fullName evidence="4">G protein-coupled receptor</fullName>
    </recommendedName>
</protein>
<feature type="transmembrane region" description="Helical" evidence="1">
    <location>
        <begin position="89"/>
        <end position="107"/>
    </location>
</feature>
<keyword evidence="1" id="KW-0472">Membrane</keyword>
<sequence length="109" mass="12407">RATNFAKVHCLFVQTFEKLIASVSLLFMFPCLFVIAETETLHWNCKALLLCSAIVQLQIISMQLAVILYEFHTGIHLPDDVGEEAWFMFAHEIGYGLSSVLLVYLVVER</sequence>
<evidence type="ECO:0000256" key="1">
    <source>
        <dbReference type="SAM" id="Phobius"/>
    </source>
</evidence>
<keyword evidence="1" id="KW-0812">Transmembrane</keyword>
<feature type="non-terminal residue" evidence="2">
    <location>
        <position position="1"/>
    </location>
</feature>
<evidence type="ECO:0000313" key="2">
    <source>
        <dbReference type="EMBL" id="GMS78453.1"/>
    </source>
</evidence>
<feature type="transmembrane region" description="Helical" evidence="1">
    <location>
        <begin position="48"/>
        <end position="69"/>
    </location>
</feature>
<gene>
    <name evidence="2" type="ORF">PENTCL1PPCAC_628</name>
</gene>
<name>A0AAV5S7A1_9BILA</name>
<keyword evidence="3" id="KW-1185">Reference proteome</keyword>
<dbReference type="AlphaFoldDB" id="A0AAV5S7A1"/>
<accession>A0AAV5S7A1</accession>
<evidence type="ECO:0000313" key="3">
    <source>
        <dbReference type="Proteomes" id="UP001432027"/>
    </source>
</evidence>
<dbReference type="PANTHER" id="PTHR47521:SF18">
    <property type="entry name" value="G PROTEIN-COUPLED RECEPTOR-RELATED"/>
    <property type="match status" value="1"/>
</dbReference>
<organism evidence="2 3">
    <name type="scientific">Pristionchus entomophagus</name>
    <dbReference type="NCBI Taxonomy" id="358040"/>
    <lineage>
        <taxon>Eukaryota</taxon>
        <taxon>Metazoa</taxon>
        <taxon>Ecdysozoa</taxon>
        <taxon>Nematoda</taxon>
        <taxon>Chromadorea</taxon>
        <taxon>Rhabditida</taxon>
        <taxon>Rhabditina</taxon>
        <taxon>Diplogasteromorpha</taxon>
        <taxon>Diplogasteroidea</taxon>
        <taxon>Neodiplogasteridae</taxon>
        <taxon>Pristionchus</taxon>
    </lineage>
</organism>
<dbReference type="InterPro" id="IPR052860">
    <property type="entry name" value="NRL-GPCR1"/>
</dbReference>
<proteinExistence type="predicted"/>
<dbReference type="Proteomes" id="UP001432027">
    <property type="component" value="Unassembled WGS sequence"/>
</dbReference>
<feature type="transmembrane region" description="Helical" evidence="1">
    <location>
        <begin position="19"/>
        <end position="36"/>
    </location>
</feature>
<feature type="non-terminal residue" evidence="2">
    <location>
        <position position="109"/>
    </location>
</feature>
<dbReference type="EMBL" id="BTSX01000001">
    <property type="protein sequence ID" value="GMS78453.1"/>
    <property type="molecule type" value="Genomic_DNA"/>
</dbReference>
<comment type="caution">
    <text evidence="2">The sequence shown here is derived from an EMBL/GenBank/DDBJ whole genome shotgun (WGS) entry which is preliminary data.</text>
</comment>
<keyword evidence="1" id="KW-1133">Transmembrane helix</keyword>
<reference evidence="2" key="1">
    <citation type="submission" date="2023-10" db="EMBL/GenBank/DDBJ databases">
        <title>Genome assembly of Pristionchus species.</title>
        <authorList>
            <person name="Yoshida K."/>
            <person name="Sommer R.J."/>
        </authorList>
    </citation>
    <scope>NUCLEOTIDE SEQUENCE</scope>
    <source>
        <strain evidence="2">RS0144</strain>
    </source>
</reference>
<evidence type="ECO:0008006" key="4">
    <source>
        <dbReference type="Google" id="ProtNLM"/>
    </source>
</evidence>